<reference evidence="1" key="1">
    <citation type="submission" date="2022-10" db="EMBL/GenBank/DDBJ databases">
        <title>The complete genomes of actinobacterial strains from the NBC collection.</title>
        <authorList>
            <person name="Joergensen T.S."/>
            <person name="Alvarez Arevalo M."/>
            <person name="Sterndorff E.B."/>
            <person name="Faurdal D."/>
            <person name="Vuksanovic O."/>
            <person name="Mourched A.-S."/>
            <person name="Charusanti P."/>
            <person name="Shaw S."/>
            <person name="Blin K."/>
            <person name="Weber T."/>
        </authorList>
    </citation>
    <scope>NUCLEOTIDE SEQUENCE</scope>
    <source>
        <strain evidence="1">NBC_00093</strain>
    </source>
</reference>
<organism evidence="1">
    <name type="scientific">Streptomyces sp. NBC_00093</name>
    <dbReference type="NCBI Taxonomy" id="2975649"/>
    <lineage>
        <taxon>Bacteria</taxon>
        <taxon>Bacillati</taxon>
        <taxon>Actinomycetota</taxon>
        <taxon>Actinomycetes</taxon>
        <taxon>Kitasatosporales</taxon>
        <taxon>Streptomycetaceae</taxon>
        <taxon>Streptomyces</taxon>
    </lineage>
</organism>
<proteinExistence type="predicted"/>
<dbReference type="EMBL" id="CP108222">
    <property type="protein sequence ID" value="WTT14090.1"/>
    <property type="molecule type" value="Genomic_DNA"/>
</dbReference>
<protein>
    <recommendedName>
        <fullName evidence="2">Secreted protein</fullName>
    </recommendedName>
</protein>
<gene>
    <name evidence="1" type="ORF">OHA22_00460</name>
</gene>
<sequence length="223" mass="24754">MFPWIVWSVILLAPFIVGATFAVRTARQASKADRVMRVLAECPGWRRLVPARDGGPWNGYAGHFPWMTRTRYGTAVAGPLDEHPATVARFWEPVGRRDVRHWLVVCFDVPDSGPMLRLERHWSAAELGLRFPGDIPYLVMSDDREAMTERFYASDLPERLARFGGPAVSHATFGVCFLFPMSSVVDLGGLLDELAAMVPDLAAMARFAAPSATEEPEEPQDAP</sequence>
<evidence type="ECO:0008006" key="2">
    <source>
        <dbReference type="Google" id="ProtNLM"/>
    </source>
</evidence>
<accession>A0AAU1ZQ26</accession>
<evidence type="ECO:0000313" key="1">
    <source>
        <dbReference type="EMBL" id="WTT14090.1"/>
    </source>
</evidence>
<dbReference type="AlphaFoldDB" id="A0AAU1ZQ26"/>
<name>A0AAU1ZQ26_9ACTN</name>